<gene>
    <name evidence="5" type="ORF">AVL55_12720</name>
</gene>
<protein>
    <submittedName>
        <fullName evidence="5">Transcriptional regulator</fullName>
    </submittedName>
</protein>
<dbReference type="Pfam" id="PF01965">
    <property type="entry name" value="DJ-1_PfpI"/>
    <property type="match status" value="1"/>
</dbReference>
<dbReference type="Proteomes" id="UP000063991">
    <property type="component" value="Chromosome"/>
</dbReference>
<keyword evidence="1" id="KW-0805">Transcription regulation</keyword>
<reference evidence="5 6" key="1">
    <citation type="submission" date="2015-12" db="EMBL/GenBank/DDBJ databases">
        <authorList>
            <person name="Shamseldin A."/>
            <person name="Moawad H."/>
            <person name="Abd El-Rahim W.M."/>
            <person name="Sadowsky M.J."/>
        </authorList>
    </citation>
    <scope>NUCLEOTIDE SEQUENCE [LARGE SCALE GENOMIC DNA]</scope>
    <source>
        <strain evidence="5 6">D7</strain>
    </source>
</reference>
<evidence type="ECO:0000256" key="1">
    <source>
        <dbReference type="ARBA" id="ARBA00023015"/>
    </source>
</evidence>
<dbReference type="EMBL" id="CP014323">
    <property type="protein sequence ID" value="AMJ98953.1"/>
    <property type="molecule type" value="Genomic_DNA"/>
</dbReference>
<accession>A0A126Q105</accession>
<dbReference type="SUPFAM" id="SSF52317">
    <property type="entry name" value="Class I glutamine amidotransferase-like"/>
    <property type="match status" value="1"/>
</dbReference>
<dbReference type="GO" id="GO:0043565">
    <property type="term" value="F:sequence-specific DNA binding"/>
    <property type="evidence" value="ECO:0007669"/>
    <property type="project" value="InterPro"/>
</dbReference>
<evidence type="ECO:0000256" key="3">
    <source>
        <dbReference type="ARBA" id="ARBA00023163"/>
    </source>
</evidence>
<dbReference type="PRINTS" id="PR00032">
    <property type="entry name" value="HTHARAC"/>
</dbReference>
<evidence type="ECO:0000313" key="5">
    <source>
        <dbReference type="EMBL" id="AMJ98953.1"/>
    </source>
</evidence>
<dbReference type="InterPro" id="IPR018062">
    <property type="entry name" value="HTH_AraC-typ_CS"/>
</dbReference>
<dbReference type="RefSeq" id="WP_061095394.1">
    <property type="nucleotide sequence ID" value="NZ_CP014323.1"/>
</dbReference>
<dbReference type="PROSITE" id="PS01124">
    <property type="entry name" value="HTH_ARAC_FAMILY_2"/>
    <property type="match status" value="1"/>
</dbReference>
<keyword evidence="2" id="KW-0238">DNA-binding</keyword>
<dbReference type="SUPFAM" id="SSF46689">
    <property type="entry name" value="Homeodomain-like"/>
    <property type="match status" value="2"/>
</dbReference>
<dbReference type="PANTHER" id="PTHR43280">
    <property type="entry name" value="ARAC-FAMILY TRANSCRIPTIONAL REGULATOR"/>
    <property type="match status" value="1"/>
</dbReference>
<dbReference type="PROSITE" id="PS00041">
    <property type="entry name" value="HTH_ARAC_FAMILY_1"/>
    <property type="match status" value="1"/>
</dbReference>
<keyword evidence="3" id="KW-0804">Transcription</keyword>
<dbReference type="PANTHER" id="PTHR43280:SF2">
    <property type="entry name" value="HTH-TYPE TRANSCRIPTIONAL REGULATOR EXSA"/>
    <property type="match status" value="1"/>
</dbReference>
<evidence type="ECO:0000256" key="2">
    <source>
        <dbReference type="ARBA" id="ARBA00023125"/>
    </source>
</evidence>
<dbReference type="InterPro" id="IPR009057">
    <property type="entry name" value="Homeodomain-like_sf"/>
</dbReference>
<dbReference type="Gene3D" id="1.10.10.60">
    <property type="entry name" value="Homeodomain-like"/>
    <property type="match status" value="2"/>
</dbReference>
<dbReference type="Pfam" id="PF12833">
    <property type="entry name" value="HTH_18"/>
    <property type="match status" value="1"/>
</dbReference>
<dbReference type="GO" id="GO:0003700">
    <property type="term" value="F:DNA-binding transcription factor activity"/>
    <property type="evidence" value="ECO:0007669"/>
    <property type="project" value="InterPro"/>
</dbReference>
<dbReference type="InterPro" id="IPR002818">
    <property type="entry name" value="DJ-1/PfpI"/>
</dbReference>
<dbReference type="SMART" id="SM00342">
    <property type="entry name" value="HTH_ARAC"/>
    <property type="match status" value="1"/>
</dbReference>
<sequence length="318" mass="35381">MRQRSQSDNETMKEIKIAVINYPTASQSALYGIVEMLELANTMCEQINADVAFSASICKAEQLNSNALVDVVILPPSMSETFFEHDFTSLINYMKVMQSQGALLASACVGAFILGKGGFLDNKVCTTHWRIADNFMAAFPTAKLDAKAIVVNGEGVITAGGRMACIDLVFEIISTLSSPTIALSLSKEMVVDTGYREQGFYHQFSPKKDHGDALVVKAQNYLANHYSQTISLNELASHTFVSQRTLQRRFTQALGMSVIDYLQKLRLHHACQQIEVSTRSIADIAFNVGYQNVNAFRKIFRKEYGLSPVEYRKRFAIN</sequence>
<name>A0A126Q105_ALTMA</name>
<dbReference type="InterPro" id="IPR029062">
    <property type="entry name" value="Class_I_gatase-like"/>
</dbReference>
<dbReference type="InterPro" id="IPR018060">
    <property type="entry name" value="HTH_AraC"/>
</dbReference>
<feature type="domain" description="HTH araC/xylS-type" evidence="4">
    <location>
        <begin position="216"/>
        <end position="314"/>
    </location>
</feature>
<evidence type="ECO:0000259" key="4">
    <source>
        <dbReference type="PROSITE" id="PS01124"/>
    </source>
</evidence>
<evidence type="ECO:0000313" key="6">
    <source>
        <dbReference type="Proteomes" id="UP000063991"/>
    </source>
</evidence>
<dbReference type="InterPro" id="IPR020449">
    <property type="entry name" value="Tscrpt_reg_AraC-type_HTH"/>
</dbReference>
<organism evidence="5 6">
    <name type="scientific">Alteromonas macleodii</name>
    <name type="common">Pseudoalteromonas macleodii</name>
    <dbReference type="NCBI Taxonomy" id="28108"/>
    <lineage>
        <taxon>Bacteria</taxon>
        <taxon>Pseudomonadati</taxon>
        <taxon>Pseudomonadota</taxon>
        <taxon>Gammaproteobacteria</taxon>
        <taxon>Alteromonadales</taxon>
        <taxon>Alteromonadaceae</taxon>
        <taxon>Alteromonas/Salinimonas group</taxon>
        <taxon>Alteromonas</taxon>
    </lineage>
</organism>
<dbReference type="OrthoDB" id="9803764at2"/>
<dbReference type="AlphaFoldDB" id="A0A126Q105"/>
<proteinExistence type="predicted"/>
<dbReference type="Gene3D" id="3.40.50.880">
    <property type="match status" value="1"/>
</dbReference>